<name>A0ACB8Q9M1_9AGAM</name>
<evidence type="ECO:0000313" key="2">
    <source>
        <dbReference type="Proteomes" id="UP000814128"/>
    </source>
</evidence>
<evidence type="ECO:0000313" key="1">
    <source>
        <dbReference type="EMBL" id="KAI0028291.1"/>
    </source>
</evidence>
<reference evidence="1" key="2">
    <citation type="journal article" date="2022" name="New Phytol.">
        <title>Evolutionary transition to the ectomycorrhizal habit in the genomes of a hyperdiverse lineage of mushroom-forming fungi.</title>
        <authorList>
            <person name="Looney B."/>
            <person name="Miyauchi S."/>
            <person name="Morin E."/>
            <person name="Drula E."/>
            <person name="Courty P.E."/>
            <person name="Kohler A."/>
            <person name="Kuo A."/>
            <person name="LaButti K."/>
            <person name="Pangilinan J."/>
            <person name="Lipzen A."/>
            <person name="Riley R."/>
            <person name="Andreopoulos W."/>
            <person name="He G."/>
            <person name="Johnson J."/>
            <person name="Nolan M."/>
            <person name="Tritt A."/>
            <person name="Barry K.W."/>
            <person name="Grigoriev I.V."/>
            <person name="Nagy L.G."/>
            <person name="Hibbett D."/>
            <person name="Henrissat B."/>
            <person name="Matheny P.B."/>
            <person name="Labbe J."/>
            <person name="Martin F.M."/>
        </authorList>
    </citation>
    <scope>NUCLEOTIDE SEQUENCE</scope>
    <source>
        <strain evidence="1">EC-137</strain>
    </source>
</reference>
<reference evidence="1" key="1">
    <citation type="submission" date="2021-02" db="EMBL/GenBank/DDBJ databases">
        <authorList>
            <consortium name="DOE Joint Genome Institute"/>
            <person name="Ahrendt S."/>
            <person name="Looney B.P."/>
            <person name="Miyauchi S."/>
            <person name="Morin E."/>
            <person name="Drula E."/>
            <person name="Courty P.E."/>
            <person name="Chicoki N."/>
            <person name="Fauchery L."/>
            <person name="Kohler A."/>
            <person name="Kuo A."/>
            <person name="Labutti K."/>
            <person name="Pangilinan J."/>
            <person name="Lipzen A."/>
            <person name="Riley R."/>
            <person name="Andreopoulos W."/>
            <person name="He G."/>
            <person name="Johnson J."/>
            <person name="Barry K.W."/>
            <person name="Grigoriev I.V."/>
            <person name="Nagy L."/>
            <person name="Hibbett D."/>
            <person name="Henrissat B."/>
            <person name="Matheny P.B."/>
            <person name="Labbe J."/>
            <person name="Martin F."/>
        </authorList>
    </citation>
    <scope>NUCLEOTIDE SEQUENCE</scope>
    <source>
        <strain evidence="1">EC-137</strain>
    </source>
</reference>
<gene>
    <name evidence="1" type="ORF">K488DRAFT_89877</name>
</gene>
<keyword evidence="2" id="KW-1185">Reference proteome</keyword>
<comment type="caution">
    <text evidence="1">The sequence shown here is derived from an EMBL/GenBank/DDBJ whole genome shotgun (WGS) entry which is preliminary data.</text>
</comment>
<protein>
    <submittedName>
        <fullName evidence="1">Uncharacterized protein</fullName>
    </submittedName>
</protein>
<organism evidence="1 2">
    <name type="scientific">Vararia minispora EC-137</name>
    <dbReference type="NCBI Taxonomy" id="1314806"/>
    <lineage>
        <taxon>Eukaryota</taxon>
        <taxon>Fungi</taxon>
        <taxon>Dikarya</taxon>
        <taxon>Basidiomycota</taxon>
        <taxon>Agaricomycotina</taxon>
        <taxon>Agaricomycetes</taxon>
        <taxon>Russulales</taxon>
        <taxon>Lachnocladiaceae</taxon>
        <taxon>Vararia</taxon>
    </lineage>
</organism>
<dbReference type="EMBL" id="MU273767">
    <property type="protein sequence ID" value="KAI0028291.1"/>
    <property type="molecule type" value="Genomic_DNA"/>
</dbReference>
<sequence>MDGHNQDAVSSPAADRPVSNGHAEQHAADASQSDSRLGATVYREKQVKPNKIYIGGLPDHTRQEDLQNCFGNIGNIINIELKVGYGFVEFDSREAAEESVAKYNEGHFMGNKIRVELSHGGGRFAKFSGSEPGACFKCGQQGHWARECPNHVVVSSSQHANDRLRGQPPPPERMVPRGDYVAPRDAPSYRDDHVRGGYPPARDGRYYDYPPPRRPTSPSRDHRDYPPPPPRRGDMYDDRMRGPPLPMPPPPRYDTRGPGPYYPMDDGPSYGRGYPPPRDYDRYDRRPHPPPDGRYPYASGMPMPPRGRDGPRDTIPQPNDYRGRPMTPPGRYGGYPPSAGSEGRYRRRSQSPMPRSGSGNFEPYPPGYAAGSSAPPMPPKSTPGRDYGAAGAGYRRP</sequence>
<accession>A0ACB8Q9M1</accession>
<proteinExistence type="predicted"/>
<dbReference type="Proteomes" id="UP000814128">
    <property type="component" value="Unassembled WGS sequence"/>
</dbReference>